<feature type="region of interest" description="Disordered" evidence="2">
    <location>
        <begin position="287"/>
        <end position="308"/>
    </location>
</feature>
<evidence type="ECO:0000313" key="4">
    <source>
        <dbReference type="Proteomes" id="UP000673552"/>
    </source>
</evidence>
<dbReference type="AlphaFoldDB" id="A0A836GXZ6"/>
<sequence length="582" mass="64490">MELGKLVTEDPRGGIYYFIIDDVHPDEPQPDALKHYYVVTAASSPFSYREAYSVLCRALCSLDNRTFLHRWHSLYEEIFGTTPYVQFVDTVRNSPLVCLDSLPLNRGGSGRGKDPVGGAKPLHVPCAAALPTHAPGTVALFSNEATARLALRRMVDAGVEHPDCPKTANGAGNPSDHECCTPIHVRHATVSDEAVRDLQVPQQPGATGKMAGIANGQQVQDSATPVMEGGWASPPQSTDDLVGLISRLKSREPSSAVDAGRAVHQLQEERERRMEGEQQLHLLARRLDGKSRPHAGEKGAAAGGTALSNPAQNSALEELRQQLSTLQVELSEERARHSKQCEELLVENERLKKHLGQQRREQSARIEQFLKDNEDAVKRMEEALQKREEEVRAVYSQALQERDVRIAQLSQEVLQHTHESRQLALARSDEERFHIQRVAHLEDMAVQLREWNLSLQRQLADAADEARRLRQRLEMSEAASARDTKSVEFLSSCVDREPPGVCFTCSGLPRAHAIQIASQVHHLQQQLQQCREENETKSNELVRAAQLIDALKEGLLRVRTDLSADFSSRGAATAAQSSPLAS</sequence>
<dbReference type="EMBL" id="JAFEUZ010000035">
    <property type="protein sequence ID" value="KAG5466855.1"/>
    <property type="molecule type" value="Genomic_DNA"/>
</dbReference>
<evidence type="ECO:0000256" key="1">
    <source>
        <dbReference type="SAM" id="Coils"/>
    </source>
</evidence>
<accession>A0A836GXZ6</accession>
<proteinExistence type="predicted"/>
<dbReference type="SMR" id="A0A836GXZ6"/>
<feature type="coiled-coil region" evidence="1">
    <location>
        <begin position="513"/>
        <end position="547"/>
    </location>
</feature>
<dbReference type="KEGG" id="lmat:92511170"/>
<dbReference type="OrthoDB" id="273268at2759"/>
<gene>
    <name evidence="3" type="ORF">LSCM1_01032</name>
</gene>
<feature type="coiled-coil region" evidence="1">
    <location>
        <begin position="452"/>
        <end position="479"/>
    </location>
</feature>
<name>A0A836GXZ6_9TRYP</name>
<feature type="compositionally biased region" description="Basic and acidic residues" evidence="2">
    <location>
        <begin position="287"/>
        <end position="297"/>
    </location>
</feature>
<protein>
    <submittedName>
        <fullName evidence="3">Uncharacterized protein</fullName>
    </submittedName>
</protein>
<evidence type="ECO:0000313" key="3">
    <source>
        <dbReference type="EMBL" id="KAG5466855.1"/>
    </source>
</evidence>
<dbReference type="RefSeq" id="XP_067174763.1">
    <property type="nucleotide sequence ID" value="XM_067318658.1"/>
</dbReference>
<dbReference type="Proteomes" id="UP000673552">
    <property type="component" value="Unassembled WGS sequence"/>
</dbReference>
<reference evidence="4" key="1">
    <citation type="journal article" date="2021" name="Microbiol. Resour. Announc.">
        <title>LGAAP: Leishmaniinae Genome Assembly and Annotation Pipeline.</title>
        <authorList>
            <person name="Almutairi H."/>
            <person name="Urbaniak M.D."/>
            <person name="Bates M.D."/>
            <person name="Jariyapan N."/>
            <person name="Kwakye-Nuako G."/>
            <person name="Thomaz-Soccol V."/>
            <person name="Al-Salem W.S."/>
            <person name="Dillon R.J."/>
            <person name="Bates P.A."/>
            <person name="Gatherer D."/>
        </authorList>
    </citation>
    <scope>NUCLEOTIDE SEQUENCE [LARGE SCALE GENOMIC DNA]</scope>
</reference>
<dbReference type="GeneID" id="92511170"/>
<reference evidence="4" key="2">
    <citation type="journal article" date="2021" name="Sci. Data">
        <title>Chromosome-scale genome sequencing, assembly and annotation of six genomes from subfamily Leishmaniinae.</title>
        <authorList>
            <person name="Almutairi H."/>
            <person name="Urbaniak M.D."/>
            <person name="Bates M.D."/>
            <person name="Jariyapan N."/>
            <person name="Kwakye-Nuako G."/>
            <person name="Thomaz Soccol V."/>
            <person name="Al-Salem W.S."/>
            <person name="Dillon R.J."/>
            <person name="Bates P.A."/>
            <person name="Gatherer D."/>
        </authorList>
    </citation>
    <scope>NUCLEOTIDE SEQUENCE [LARGE SCALE GENOMIC DNA]</scope>
</reference>
<comment type="caution">
    <text evidence="3">The sequence shown here is derived from an EMBL/GenBank/DDBJ whole genome shotgun (WGS) entry which is preliminary data.</text>
</comment>
<keyword evidence="4" id="KW-1185">Reference proteome</keyword>
<keyword evidence="1" id="KW-0175">Coiled coil</keyword>
<organism evidence="3 4">
    <name type="scientific">Leishmania martiniquensis</name>
    <dbReference type="NCBI Taxonomy" id="1580590"/>
    <lineage>
        <taxon>Eukaryota</taxon>
        <taxon>Discoba</taxon>
        <taxon>Euglenozoa</taxon>
        <taxon>Kinetoplastea</taxon>
        <taxon>Metakinetoplastina</taxon>
        <taxon>Trypanosomatida</taxon>
        <taxon>Trypanosomatidae</taxon>
        <taxon>Leishmaniinae</taxon>
        <taxon>Leishmania</taxon>
    </lineage>
</organism>
<evidence type="ECO:0000256" key="2">
    <source>
        <dbReference type="SAM" id="MobiDB-lite"/>
    </source>
</evidence>